<evidence type="ECO:0000313" key="5">
    <source>
        <dbReference type="EMBL" id="MBT0607057.1"/>
    </source>
</evidence>
<dbReference type="Gene3D" id="2.170.15.10">
    <property type="entry name" value="Proaerolysin, chain A, domain 3"/>
    <property type="match status" value="1"/>
</dbReference>
<comment type="caution">
    <text evidence="5">The sequence shown here is derived from an EMBL/GenBank/DDBJ whole genome shotgun (WGS) entry which is preliminary data.</text>
</comment>
<reference evidence="5 6" key="1">
    <citation type="submission" date="2021-05" db="EMBL/GenBank/DDBJ databases">
        <title>Aequorivita echinoideorum JCM 30378 genome.</title>
        <authorList>
            <person name="Zhang H."/>
            <person name="Li C."/>
        </authorList>
    </citation>
    <scope>NUCLEOTIDE SEQUENCE [LARGE SCALE GENOMIC DNA]</scope>
    <source>
        <strain evidence="5 6">JCM30378</strain>
    </source>
</reference>
<dbReference type="InterPro" id="IPR011024">
    <property type="entry name" value="G_crystallin-like"/>
</dbReference>
<dbReference type="SUPFAM" id="SSF49695">
    <property type="entry name" value="gamma-Crystallin-like"/>
    <property type="match status" value="1"/>
</dbReference>
<sequence length="515" mass="56941">MKTQFQTHFKNISMVAFCLFIGITATAQIKRGPIRPGDPNPIAKVTLYDAIHFGGEKREFTGKTPYLNDFDNRASSISVPLGKKVTFYDDRGFQGRKVTLHPGNYDWLNDWNDRITSIEVTDFDPNEAVAYLFQNSGEVTNSQIFQSFTAGEYDLDALLCNDCFKKMIVYGNLEVYPYDAKNFNGRNRENDPFKEGTWILNDYGFHDNISSIKVRSLQYALLKTVLSNRKVLDEGEKEAIGVNTTSENINVPGSPEYSATVSDCRTASATQTFDTSVTTGISFSVTTGFTAGVEGVASSSIEYTFATNLESTFSQGNSSTIEKEQCFTFTQPIPVPTGCKGMITGFIKPQTIQYDITKHYVPVDAEGNQIPGGKPKIIMGKLVVEKNADAGFEISLAPPCGVNVSNGNSNNNSSNNQNSSSSNSQDISKVIVADNNGNTVGYFVGKDGKWEEQDAQGNAKFQYSADIYNNNDSKIILNDLNRQNVKIHLDFSTNEVLYEDLNNSPFMIYKIKSKS</sequence>
<comment type="similarity">
    <text evidence="1">Belongs to the beta/gamma-crystallin family.</text>
</comment>
<dbReference type="InterPro" id="IPR001064">
    <property type="entry name" value="Beta/gamma_crystallin"/>
</dbReference>
<gene>
    <name evidence="5" type="ORF">KIV10_02570</name>
</gene>
<protein>
    <recommendedName>
        <fullName evidence="4">Beta/gamma crystallin 'Greek key' domain-containing protein</fullName>
    </recommendedName>
</protein>
<feature type="domain" description="Beta/gamma crystallin 'Greek key'" evidence="4">
    <location>
        <begin position="83"/>
        <end position="122"/>
    </location>
</feature>
<keyword evidence="2" id="KW-0677">Repeat</keyword>
<evidence type="ECO:0000259" key="4">
    <source>
        <dbReference type="PROSITE" id="PS50915"/>
    </source>
</evidence>
<feature type="region of interest" description="Disordered" evidence="3">
    <location>
        <begin position="405"/>
        <end position="425"/>
    </location>
</feature>
<dbReference type="SMART" id="SM00247">
    <property type="entry name" value="XTALbg"/>
    <property type="match status" value="1"/>
</dbReference>
<proteinExistence type="inferred from homology"/>
<organism evidence="5 6">
    <name type="scientific">Aequorivita echinoideorum</name>
    <dbReference type="NCBI Taxonomy" id="1549647"/>
    <lineage>
        <taxon>Bacteria</taxon>
        <taxon>Pseudomonadati</taxon>
        <taxon>Bacteroidota</taxon>
        <taxon>Flavobacteriia</taxon>
        <taxon>Flavobacteriales</taxon>
        <taxon>Flavobacteriaceae</taxon>
        <taxon>Aequorivita</taxon>
    </lineage>
</organism>
<dbReference type="RefSeq" id="WP_214111918.1">
    <property type="nucleotide sequence ID" value="NZ_JAHCTB010000001.1"/>
</dbReference>
<name>A0ABS5S1I8_9FLAO</name>
<dbReference type="SUPFAM" id="SSF56973">
    <property type="entry name" value="Aerolisin/ETX pore-forming domain"/>
    <property type="match status" value="1"/>
</dbReference>
<evidence type="ECO:0000313" key="6">
    <source>
        <dbReference type="Proteomes" id="UP001297092"/>
    </source>
</evidence>
<dbReference type="Proteomes" id="UP001297092">
    <property type="component" value="Unassembled WGS sequence"/>
</dbReference>
<evidence type="ECO:0000256" key="1">
    <source>
        <dbReference type="ARBA" id="ARBA00009646"/>
    </source>
</evidence>
<evidence type="ECO:0000256" key="3">
    <source>
        <dbReference type="SAM" id="MobiDB-lite"/>
    </source>
</evidence>
<dbReference type="Gene3D" id="2.60.20.10">
    <property type="entry name" value="Crystallins"/>
    <property type="match status" value="2"/>
</dbReference>
<evidence type="ECO:0000256" key="2">
    <source>
        <dbReference type="ARBA" id="ARBA00022737"/>
    </source>
</evidence>
<dbReference type="PROSITE" id="PS50915">
    <property type="entry name" value="CRYSTALLIN_BETA_GAMMA"/>
    <property type="match status" value="1"/>
</dbReference>
<dbReference type="EMBL" id="JAHCTB010000001">
    <property type="protein sequence ID" value="MBT0607057.1"/>
    <property type="molecule type" value="Genomic_DNA"/>
</dbReference>
<dbReference type="Pfam" id="PF00030">
    <property type="entry name" value="Crystall"/>
    <property type="match status" value="1"/>
</dbReference>
<accession>A0ABS5S1I8</accession>
<keyword evidence="6" id="KW-1185">Reference proteome</keyword>